<evidence type="ECO:0000313" key="1">
    <source>
        <dbReference type="EMBL" id="MFM9329886.1"/>
    </source>
</evidence>
<organism evidence="1 2">
    <name type="scientific">Paenibacillus mesotrionivorans</name>
    <dbReference type="NCBI Taxonomy" id="3160968"/>
    <lineage>
        <taxon>Bacteria</taxon>
        <taxon>Bacillati</taxon>
        <taxon>Bacillota</taxon>
        <taxon>Bacilli</taxon>
        <taxon>Bacillales</taxon>
        <taxon>Paenibacillaceae</taxon>
        <taxon>Paenibacillus</taxon>
    </lineage>
</organism>
<accession>A0ACC7NYP2</accession>
<sequence length="311" mass="32645">MKPILSFRIRNGFEACRHFWGVILLGQLFLAVSGTAAAEQPGVKVALIDSGISPIAIDAAHIGKGWNYALPRRDTADVIGHGTALAGLILESAPDAVLVPLVYDTRTAGGKPVQSDLNTIVRIIRDAVDEYDCQVINLSAGVTRDVPALREAIAYAEQQGVVVVASVGNRQRTAPELTYYPAAYETVIGVGALRQDGRAASFSQRNGVTLAAPGEKLQVLGLRGESTTASGTSYAAAQVTGAVAAVLAAQPDLQPEQVRQLLYDSARDVEAAGFDPDTGYGAMQIDEALKLVRTEGYGGFKTGRAGLEGPL</sequence>
<protein>
    <submittedName>
        <fullName evidence="1">S8 family peptidase</fullName>
    </submittedName>
</protein>
<name>A0ACC7NYP2_9BACL</name>
<evidence type="ECO:0000313" key="2">
    <source>
        <dbReference type="Proteomes" id="UP001631969"/>
    </source>
</evidence>
<reference evidence="1" key="1">
    <citation type="submission" date="2024-12" db="EMBL/GenBank/DDBJ databases">
        <authorList>
            <person name="Wu N."/>
        </authorList>
    </citation>
    <scope>NUCLEOTIDE SEQUENCE</scope>
    <source>
        <strain evidence="1">P15</strain>
    </source>
</reference>
<dbReference type="EMBL" id="JBJURJ010000010">
    <property type="protein sequence ID" value="MFM9329886.1"/>
    <property type="molecule type" value="Genomic_DNA"/>
</dbReference>
<gene>
    <name evidence="1" type="ORF">ACI1P1_16445</name>
</gene>
<comment type="caution">
    <text evidence="1">The sequence shown here is derived from an EMBL/GenBank/DDBJ whole genome shotgun (WGS) entry which is preliminary data.</text>
</comment>
<dbReference type="Proteomes" id="UP001631969">
    <property type="component" value="Unassembled WGS sequence"/>
</dbReference>
<proteinExistence type="predicted"/>
<keyword evidence="2" id="KW-1185">Reference proteome</keyword>